<evidence type="ECO:0000256" key="1">
    <source>
        <dbReference type="ARBA" id="ARBA00023015"/>
    </source>
</evidence>
<keyword evidence="3" id="KW-0804">Transcription</keyword>
<evidence type="ECO:0000259" key="5">
    <source>
        <dbReference type="PROSITE" id="PS50977"/>
    </source>
</evidence>
<name>A0A369WAH9_9GAMM</name>
<dbReference type="Gene3D" id="1.10.357.10">
    <property type="entry name" value="Tetracycline Repressor, domain 2"/>
    <property type="match status" value="1"/>
</dbReference>
<dbReference type="PANTHER" id="PTHR47506">
    <property type="entry name" value="TRANSCRIPTIONAL REGULATORY PROTEIN"/>
    <property type="match status" value="1"/>
</dbReference>
<organism evidence="6 7">
    <name type="scientific">Motiliproteus coralliicola</name>
    <dbReference type="NCBI Taxonomy" id="2283196"/>
    <lineage>
        <taxon>Bacteria</taxon>
        <taxon>Pseudomonadati</taxon>
        <taxon>Pseudomonadota</taxon>
        <taxon>Gammaproteobacteria</taxon>
        <taxon>Oceanospirillales</taxon>
        <taxon>Oceanospirillaceae</taxon>
        <taxon>Motiliproteus</taxon>
    </lineage>
</organism>
<sequence>MAATAKFDRQEAIQKATELFWTKGFHATSMRNIQQAIDMRPGSIYACFGSKEGLFSETLQHYANASKERLLSTVAAASSPLQGLQQFIQEAVVSCRGGAPSSMCMLVKTVSELTDENADLLAEAKLLLRQMEAAFAAILSEAQVQGELRQDLDPDQVARYLQMQMMGLRAYRHVNEDLDQIDRLIEDIFSNLR</sequence>
<proteinExistence type="predicted"/>
<evidence type="ECO:0000256" key="4">
    <source>
        <dbReference type="PROSITE-ProRule" id="PRU00335"/>
    </source>
</evidence>
<evidence type="ECO:0000313" key="6">
    <source>
        <dbReference type="EMBL" id="RDE18812.1"/>
    </source>
</evidence>
<gene>
    <name evidence="6" type="ORF">DV711_14425</name>
</gene>
<dbReference type="RefSeq" id="WP_114696426.1">
    <property type="nucleotide sequence ID" value="NZ_QQOH01000004.1"/>
</dbReference>
<reference evidence="6 7" key="1">
    <citation type="submission" date="2018-07" db="EMBL/GenBank/DDBJ databases">
        <title>Motiliproteus coralliicola sp. nov., a bacterium isolated from Coral.</title>
        <authorList>
            <person name="Wang G."/>
        </authorList>
    </citation>
    <scope>NUCLEOTIDE SEQUENCE [LARGE SCALE GENOMIC DNA]</scope>
    <source>
        <strain evidence="6 7">C34</strain>
    </source>
</reference>
<dbReference type="InterPro" id="IPR011075">
    <property type="entry name" value="TetR_C"/>
</dbReference>
<keyword evidence="1" id="KW-0805">Transcription regulation</keyword>
<dbReference type="InterPro" id="IPR009057">
    <property type="entry name" value="Homeodomain-like_sf"/>
</dbReference>
<evidence type="ECO:0000256" key="2">
    <source>
        <dbReference type="ARBA" id="ARBA00023125"/>
    </source>
</evidence>
<dbReference type="EMBL" id="QQOH01000004">
    <property type="protein sequence ID" value="RDE18812.1"/>
    <property type="molecule type" value="Genomic_DNA"/>
</dbReference>
<dbReference type="PROSITE" id="PS50977">
    <property type="entry name" value="HTH_TETR_2"/>
    <property type="match status" value="1"/>
</dbReference>
<dbReference type="Proteomes" id="UP000253769">
    <property type="component" value="Unassembled WGS sequence"/>
</dbReference>
<accession>A0A369WAH9</accession>
<dbReference type="Pfam" id="PF16925">
    <property type="entry name" value="TetR_C_13"/>
    <property type="match status" value="1"/>
</dbReference>
<dbReference type="InterPro" id="IPR001647">
    <property type="entry name" value="HTH_TetR"/>
</dbReference>
<dbReference type="AlphaFoldDB" id="A0A369WAH9"/>
<feature type="domain" description="HTH tetR-type" evidence="5">
    <location>
        <begin position="6"/>
        <end position="66"/>
    </location>
</feature>
<feature type="DNA-binding region" description="H-T-H motif" evidence="4">
    <location>
        <begin position="29"/>
        <end position="48"/>
    </location>
</feature>
<keyword evidence="7" id="KW-1185">Reference proteome</keyword>
<dbReference type="SUPFAM" id="SSF48498">
    <property type="entry name" value="Tetracyclin repressor-like, C-terminal domain"/>
    <property type="match status" value="1"/>
</dbReference>
<protein>
    <submittedName>
        <fullName evidence="6">TetR/AcrR family transcriptional regulator</fullName>
    </submittedName>
</protein>
<dbReference type="Gene3D" id="1.10.10.60">
    <property type="entry name" value="Homeodomain-like"/>
    <property type="match status" value="1"/>
</dbReference>
<dbReference type="PANTHER" id="PTHR47506:SF10">
    <property type="entry name" value="TRANSCRIPTIONAL REGULATORY PROTEIN"/>
    <property type="match status" value="1"/>
</dbReference>
<dbReference type="GO" id="GO:0003677">
    <property type="term" value="F:DNA binding"/>
    <property type="evidence" value="ECO:0007669"/>
    <property type="project" value="UniProtKB-UniRule"/>
</dbReference>
<evidence type="ECO:0000313" key="7">
    <source>
        <dbReference type="Proteomes" id="UP000253769"/>
    </source>
</evidence>
<keyword evidence="2 4" id="KW-0238">DNA-binding</keyword>
<evidence type="ECO:0000256" key="3">
    <source>
        <dbReference type="ARBA" id="ARBA00023163"/>
    </source>
</evidence>
<dbReference type="InterPro" id="IPR036271">
    <property type="entry name" value="Tet_transcr_reg_TetR-rel_C_sf"/>
</dbReference>
<dbReference type="SUPFAM" id="SSF46689">
    <property type="entry name" value="Homeodomain-like"/>
    <property type="match status" value="1"/>
</dbReference>
<comment type="caution">
    <text evidence="6">The sequence shown here is derived from an EMBL/GenBank/DDBJ whole genome shotgun (WGS) entry which is preliminary data.</text>
</comment>
<dbReference type="Pfam" id="PF00440">
    <property type="entry name" value="TetR_N"/>
    <property type="match status" value="1"/>
</dbReference>
<dbReference type="OrthoDB" id="270177at2"/>